<name>W7XHX3_TETTS</name>
<dbReference type="EMBL" id="GG662552">
    <property type="protein sequence ID" value="EWS72794.1"/>
    <property type="molecule type" value="Genomic_DNA"/>
</dbReference>
<feature type="transmembrane region" description="Helical" evidence="1">
    <location>
        <begin position="18"/>
        <end position="41"/>
    </location>
</feature>
<keyword evidence="1" id="KW-0472">Membrane</keyword>
<dbReference type="AlphaFoldDB" id="W7XHX3"/>
<reference evidence="3" key="1">
    <citation type="journal article" date="2006" name="PLoS Biol.">
        <title>Macronuclear genome sequence of the ciliate Tetrahymena thermophila, a model eukaryote.</title>
        <authorList>
            <person name="Eisen J.A."/>
            <person name="Coyne R.S."/>
            <person name="Wu M."/>
            <person name="Wu D."/>
            <person name="Thiagarajan M."/>
            <person name="Wortman J.R."/>
            <person name="Badger J.H."/>
            <person name="Ren Q."/>
            <person name="Amedeo P."/>
            <person name="Jones K.M."/>
            <person name="Tallon L.J."/>
            <person name="Delcher A.L."/>
            <person name="Salzberg S.L."/>
            <person name="Silva J.C."/>
            <person name="Haas B.J."/>
            <person name="Majoros W.H."/>
            <person name="Farzad M."/>
            <person name="Carlton J.M."/>
            <person name="Smith R.K. Jr."/>
            <person name="Garg J."/>
            <person name="Pearlman R.E."/>
            <person name="Karrer K.M."/>
            <person name="Sun L."/>
            <person name="Manning G."/>
            <person name="Elde N.C."/>
            <person name="Turkewitz A.P."/>
            <person name="Asai D.J."/>
            <person name="Wilkes D.E."/>
            <person name="Wang Y."/>
            <person name="Cai H."/>
            <person name="Collins K."/>
            <person name="Stewart B.A."/>
            <person name="Lee S.R."/>
            <person name="Wilamowska K."/>
            <person name="Weinberg Z."/>
            <person name="Ruzzo W.L."/>
            <person name="Wloga D."/>
            <person name="Gaertig J."/>
            <person name="Frankel J."/>
            <person name="Tsao C.-C."/>
            <person name="Gorovsky M.A."/>
            <person name="Keeling P.J."/>
            <person name="Waller R.F."/>
            <person name="Patron N.J."/>
            <person name="Cherry J.M."/>
            <person name="Stover N.A."/>
            <person name="Krieger C.J."/>
            <person name="del Toro C."/>
            <person name="Ryder H.F."/>
            <person name="Williamson S.C."/>
            <person name="Barbeau R.A."/>
            <person name="Hamilton E.P."/>
            <person name="Orias E."/>
        </authorList>
    </citation>
    <scope>NUCLEOTIDE SEQUENCE [LARGE SCALE GENOMIC DNA]</scope>
    <source>
        <strain evidence="3">SB210</strain>
    </source>
</reference>
<dbReference type="KEGG" id="tet:TTHERM_000787421"/>
<feature type="transmembrane region" description="Helical" evidence="1">
    <location>
        <begin position="53"/>
        <end position="71"/>
    </location>
</feature>
<keyword evidence="1" id="KW-1133">Transmembrane helix</keyword>
<accession>W7XHX3</accession>
<protein>
    <submittedName>
        <fullName evidence="2">Transmembrane protein, putative</fullName>
    </submittedName>
</protein>
<organism evidence="2 3">
    <name type="scientific">Tetrahymena thermophila (strain SB210)</name>
    <dbReference type="NCBI Taxonomy" id="312017"/>
    <lineage>
        <taxon>Eukaryota</taxon>
        <taxon>Sar</taxon>
        <taxon>Alveolata</taxon>
        <taxon>Ciliophora</taxon>
        <taxon>Intramacronucleata</taxon>
        <taxon>Oligohymenophorea</taxon>
        <taxon>Hymenostomatida</taxon>
        <taxon>Tetrahymenina</taxon>
        <taxon>Tetrahymenidae</taxon>
        <taxon>Tetrahymena</taxon>
    </lineage>
</organism>
<dbReference type="Proteomes" id="UP000009168">
    <property type="component" value="Unassembled WGS sequence"/>
</dbReference>
<dbReference type="GeneID" id="24440679"/>
<evidence type="ECO:0000256" key="1">
    <source>
        <dbReference type="SAM" id="Phobius"/>
    </source>
</evidence>
<proteinExistence type="predicted"/>
<evidence type="ECO:0000313" key="3">
    <source>
        <dbReference type="Proteomes" id="UP000009168"/>
    </source>
</evidence>
<evidence type="ECO:0000313" key="2">
    <source>
        <dbReference type="EMBL" id="EWS72794.1"/>
    </source>
</evidence>
<keyword evidence="3" id="KW-1185">Reference proteome</keyword>
<dbReference type="RefSeq" id="XP_012654681.1">
    <property type="nucleotide sequence ID" value="XM_012799227.1"/>
</dbReference>
<gene>
    <name evidence="2" type="ORF">TTHERM_000787421</name>
</gene>
<keyword evidence="1 2" id="KW-0812">Transmembrane</keyword>
<sequence>MVSNDIILHLKQSQQELFFYWFAFSYQYMKFFFIYLLMYCILNANRIKFYQKAICLFLLTAIFGFQESYFLSYY</sequence>
<dbReference type="InParanoid" id="W7XHX3"/>